<evidence type="ECO:0000256" key="1">
    <source>
        <dbReference type="SAM" id="Phobius"/>
    </source>
</evidence>
<keyword evidence="1" id="KW-0472">Membrane</keyword>
<dbReference type="RefSeq" id="WP_091110491.1">
    <property type="nucleotide sequence ID" value="NZ_FOWQ01000004.1"/>
</dbReference>
<keyword evidence="3" id="KW-1185">Reference proteome</keyword>
<feature type="transmembrane region" description="Helical" evidence="1">
    <location>
        <begin position="12"/>
        <end position="37"/>
    </location>
</feature>
<reference evidence="3" key="1">
    <citation type="submission" date="2016-10" db="EMBL/GenBank/DDBJ databases">
        <authorList>
            <person name="Varghese N."/>
            <person name="Submissions S."/>
        </authorList>
    </citation>
    <scope>NUCLEOTIDE SEQUENCE [LARGE SCALE GENOMIC DNA]</scope>
    <source>
        <strain evidence="3">DSM 44208</strain>
    </source>
</reference>
<dbReference type="EMBL" id="FOWQ01000004">
    <property type="protein sequence ID" value="SFP37421.1"/>
    <property type="molecule type" value="Genomic_DNA"/>
</dbReference>
<proteinExistence type="predicted"/>
<dbReference type="OrthoDB" id="9934071at2"/>
<dbReference type="STRING" id="1523247.SAMN05660464_2969"/>
<organism evidence="2 3">
    <name type="scientific">Geodermatophilus dictyosporus</name>
    <dbReference type="NCBI Taxonomy" id="1523247"/>
    <lineage>
        <taxon>Bacteria</taxon>
        <taxon>Bacillati</taxon>
        <taxon>Actinomycetota</taxon>
        <taxon>Actinomycetes</taxon>
        <taxon>Geodermatophilales</taxon>
        <taxon>Geodermatophilaceae</taxon>
        <taxon>Geodermatophilus</taxon>
    </lineage>
</organism>
<feature type="transmembrane region" description="Helical" evidence="1">
    <location>
        <begin position="104"/>
        <end position="130"/>
    </location>
</feature>
<evidence type="ECO:0000313" key="2">
    <source>
        <dbReference type="EMBL" id="SFP37421.1"/>
    </source>
</evidence>
<accession>A0A1I5PUX3</accession>
<feature type="transmembrane region" description="Helical" evidence="1">
    <location>
        <begin position="49"/>
        <end position="70"/>
    </location>
</feature>
<dbReference type="AlphaFoldDB" id="A0A1I5PUX3"/>
<keyword evidence="1" id="KW-0812">Transmembrane</keyword>
<keyword evidence="1" id="KW-1133">Transmembrane helix</keyword>
<feature type="transmembrane region" description="Helical" evidence="1">
    <location>
        <begin position="77"/>
        <end position="98"/>
    </location>
</feature>
<sequence length="139" mass="14132">MTSPFPRAPSGMPVVALVSAVVAGIGVLPLALVGATAVLLGNDAGGRDWWTLLLITPPVLELLGIVWLLTRRGRWPLVAAAGASLAVTGLVLGMAARVGQSVGVWPFLLVVCPLVAAVLAMTPAVGAWIATRPRPDASA</sequence>
<gene>
    <name evidence="2" type="ORF">SAMN05660464_2969</name>
</gene>
<protein>
    <submittedName>
        <fullName evidence="2">Uncharacterized protein</fullName>
    </submittedName>
</protein>
<name>A0A1I5PUX3_9ACTN</name>
<evidence type="ECO:0000313" key="3">
    <source>
        <dbReference type="Proteomes" id="UP000198857"/>
    </source>
</evidence>
<dbReference type="Proteomes" id="UP000198857">
    <property type="component" value="Unassembled WGS sequence"/>
</dbReference>